<keyword evidence="2" id="KW-1185">Reference proteome</keyword>
<evidence type="ECO:0000313" key="2">
    <source>
        <dbReference type="Proteomes" id="UP000814140"/>
    </source>
</evidence>
<reference evidence="1" key="1">
    <citation type="submission" date="2021-03" db="EMBL/GenBank/DDBJ databases">
        <authorList>
            <consortium name="DOE Joint Genome Institute"/>
            <person name="Ahrendt S."/>
            <person name="Looney B.P."/>
            <person name="Miyauchi S."/>
            <person name="Morin E."/>
            <person name="Drula E."/>
            <person name="Courty P.E."/>
            <person name="Chicoki N."/>
            <person name="Fauchery L."/>
            <person name="Kohler A."/>
            <person name="Kuo A."/>
            <person name="Labutti K."/>
            <person name="Pangilinan J."/>
            <person name="Lipzen A."/>
            <person name="Riley R."/>
            <person name="Andreopoulos W."/>
            <person name="He G."/>
            <person name="Johnson J."/>
            <person name="Barry K.W."/>
            <person name="Grigoriev I.V."/>
            <person name="Nagy L."/>
            <person name="Hibbett D."/>
            <person name="Henrissat B."/>
            <person name="Matheny P.B."/>
            <person name="Labbe J."/>
            <person name="Martin F."/>
        </authorList>
    </citation>
    <scope>NUCLEOTIDE SEQUENCE</scope>
    <source>
        <strain evidence="1">HHB10654</strain>
    </source>
</reference>
<gene>
    <name evidence="1" type="ORF">BV25DRAFT_879825</name>
</gene>
<name>A0ACB8THN9_9AGAM</name>
<keyword evidence="1" id="KW-0378">Hydrolase</keyword>
<organism evidence="1 2">
    <name type="scientific">Artomyces pyxidatus</name>
    <dbReference type="NCBI Taxonomy" id="48021"/>
    <lineage>
        <taxon>Eukaryota</taxon>
        <taxon>Fungi</taxon>
        <taxon>Dikarya</taxon>
        <taxon>Basidiomycota</taxon>
        <taxon>Agaricomycotina</taxon>
        <taxon>Agaricomycetes</taxon>
        <taxon>Russulales</taxon>
        <taxon>Auriscalpiaceae</taxon>
        <taxon>Artomyces</taxon>
    </lineage>
</organism>
<sequence length="1128" mass="124535">MKLKPDLLAAKQWIFPLNRPKRDYQFNIAKHCLFENTLVALPTGLGKTFIAGVVMLNFYRWFPEGKVVFVAPTKPLVAQQIDACHKTCGIPGRDAAELTGNTPKPDRHKAWQQQRVFYMTPQTLENDLKSETGDARDICLLVIDEAHKGTGDYAYAKVVRYLMAKNPHFRVLALTATPGSTPEAVQAIVDALHISRIEIRDEQSLDIRGYINEKKIEQHIIPMNEGIAKLRDLLAKVMKGLMNKLASTGVLHGNLDPIMFHPFRAQVASKEISSRPDSRQLAWTFPVLRKVGALARAMGYLLEASPKMCHTSLTAEVETSKTTGKGSGFDKDPQFQVLMNELNLQKSHGFAPHPKMEKLKTLVVHHFGQRMGDNDVRTDGENPAMASDADNTRVMVFVSFREAVDEIVEYLNQESPLIRATKFIGQGTDKQGKKGYAQREQLEVIKRFKEGEFNVLVSTSIGEEGLDIGEIDMIVCYEAQKTPIRMLQRVGRTGRKREGYVHVLLAEGREELNWNKAQEAYADVQQSIVRGEQLEFYADVERLLPDSIKPDCVEMMMEIEEYDRLGTEKRRASSPSKGVKKRKRNDEVGRNIPAGASTGFVSVAELILKQGSKKRKKSDLRFDEDAGVDDETDEEIEAGPLALRRTASTSATTSSKAKKGKAKAKAKRASSMVEGGKKKATSTRKKKADADSKRLNEMTFSQLVRKGEEDSDDMEIERGLVVPRPHTHKSLSPSTPSRSHSPSVPRQINPTLPLSSPEVPLALEQSVIDICSDSDSRSTSPSPKHRMPASPDRAMMDVMVDDSSPDSSKPLTAVVTEERSLTSSSTRNACSVQEDDQSFAYLLSGSEDDAMMGSSPPRPSKRSEPPVASDDIEIVYDGTQVDSPVSVTSSPAGPNGTSRSKEDSRAMPPPALLPLRLNRSISSPSAPPESTFPVRQAGRSNKRAHLLHDPGSSPLRTPPPSQKRIHHAREPSPSTPSPPVRRKKLRIEDTAAARNANPWIDVEATHSGDEISGGSSDVERMDGEDEDDKQFITEASMTQVSPSYDQYAAYRQSLLSQAPAGTKVPAFAGPPQRRGATYRLGPTRENTRRVPVSSSPPREGELPDEYMLGSFVVDDEAEISYMPSSEGI</sequence>
<dbReference type="EMBL" id="MU277189">
    <property type="protein sequence ID" value="KAI0067885.1"/>
    <property type="molecule type" value="Genomic_DNA"/>
</dbReference>
<accession>A0ACB8THN9</accession>
<comment type="caution">
    <text evidence="1">The sequence shown here is derived from an EMBL/GenBank/DDBJ whole genome shotgun (WGS) entry which is preliminary data.</text>
</comment>
<evidence type="ECO:0000313" key="1">
    <source>
        <dbReference type="EMBL" id="KAI0067885.1"/>
    </source>
</evidence>
<protein>
    <submittedName>
        <fullName evidence="1">P-loop containing nucleoside triphosphate hydrolase protein</fullName>
    </submittedName>
</protein>
<reference evidence="1" key="2">
    <citation type="journal article" date="2022" name="New Phytol.">
        <title>Evolutionary transition to the ectomycorrhizal habit in the genomes of a hyperdiverse lineage of mushroom-forming fungi.</title>
        <authorList>
            <person name="Looney B."/>
            <person name="Miyauchi S."/>
            <person name="Morin E."/>
            <person name="Drula E."/>
            <person name="Courty P.E."/>
            <person name="Kohler A."/>
            <person name="Kuo A."/>
            <person name="LaButti K."/>
            <person name="Pangilinan J."/>
            <person name="Lipzen A."/>
            <person name="Riley R."/>
            <person name="Andreopoulos W."/>
            <person name="He G."/>
            <person name="Johnson J."/>
            <person name="Nolan M."/>
            <person name="Tritt A."/>
            <person name="Barry K.W."/>
            <person name="Grigoriev I.V."/>
            <person name="Nagy L.G."/>
            <person name="Hibbett D."/>
            <person name="Henrissat B."/>
            <person name="Matheny P.B."/>
            <person name="Labbe J."/>
            <person name="Martin F.M."/>
        </authorList>
    </citation>
    <scope>NUCLEOTIDE SEQUENCE</scope>
    <source>
        <strain evidence="1">HHB10654</strain>
    </source>
</reference>
<proteinExistence type="predicted"/>
<dbReference type="Proteomes" id="UP000814140">
    <property type="component" value="Unassembled WGS sequence"/>
</dbReference>